<sequence>MRAETPAEHLADAAVHAVGLGAVLAGIPLLLALPSALPLGTLLALLPYLLGLLASFACSAAYNLARDRPGKALLRRLDHAAIFLLIGGTYTPVARLAIGGTWGAVLLAVVWSGALAGAAIKLLAPGRYERALIAAYLSLGWVGLMAMPVLLEALPPLQLGLLGGGGLLYSLGVLVHVSPWLPYGTAAWHALVVVAAACHYAVILQLATC</sequence>
<evidence type="ECO:0000313" key="6">
    <source>
        <dbReference type="EMBL" id="MCO6415964.1"/>
    </source>
</evidence>
<comment type="subcellular location">
    <subcellularLocation>
        <location evidence="1">Membrane</location>
        <topology evidence="1">Multi-pass membrane protein</topology>
    </subcellularLocation>
</comment>
<proteinExistence type="predicted"/>
<evidence type="ECO:0000256" key="1">
    <source>
        <dbReference type="ARBA" id="ARBA00004141"/>
    </source>
</evidence>
<evidence type="ECO:0000313" key="7">
    <source>
        <dbReference type="Proteomes" id="UP001523392"/>
    </source>
</evidence>
<dbReference type="PANTHER" id="PTHR20855:SF3">
    <property type="entry name" value="LD03007P"/>
    <property type="match status" value="1"/>
</dbReference>
<dbReference type="EMBL" id="JAFIRR010000040">
    <property type="protein sequence ID" value="MCO6415964.1"/>
    <property type="molecule type" value="Genomic_DNA"/>
</dbReference>
<dbReference type="InterPro" id="IPR004254">
    <property type="entry name" value="AdipoR/HlyIII-related"/>
</dbReference>
<name>A0ABT1D429_9PROT</name>
<evidence type="ECO:0000256" key="5">
    <source>
        <dbReference type="SAM" id="Phobius"/>
    </source>
</evidence>
<accession>A0ABT1D429</accession>
<evidence type="ECO:0000256" key="4">
    <source>
        <dbReference type="ARBA" id="ARBA00023136"/>
    </source>
</evidence>
<dbReference type="Proteomes" id="UP001523392">
    <property type="component" value="Unassembled WGS sequence"/>
</dbReference>
<keyword evidence="3 5" id="KW-1133">Transmembrane helix</keyword>
<evidence type="ECO:0000256" key="2">
    <source>
        <dbReference type="ARBA" id="ARBA00022692"/>
    </source>
</evidence>
<feature type="transmembrane region" description="Helical" evidence="5">
    <location>
        <begin position="131"/>
        <end position="151"/>
    </location>
</feature>
<feature type="transmembrane region" description="Helical" evidence="5">
    <location>
        <begin position="45"/>
        <end position="65"/>
    </location>
</feature>
<keyword evidence="2 5" id="KW-0812">Transmembrane</keyword>
<gene>
    <name evidence="6" type="ORF">JYK14_07205</name>
</gene>
<keyword evidence="4 5" id="KW-0472">Membrane</keyword>
<keyword evidence="7" id="KW-1185">Reference proteome</keyword>
<feature type="transmembrane region" description="Helical" evidence="5">
    <location>
        <begin position="77"/>
        <end position="98"/>
    </location>
</feature>
<dbReference type="RefSeq" id="WP_252952576.1">
    <property type="nucleotide sequence ID" value="NZ_JAFIRR010000040.1"/>
</dbReference>
<reference evidence="6 7" key="1">
    <citation type="submission" date="2021-12" db="EMBL/GenBank/DDBJ databases">
        <title>Siccirubricoccus leaddurans sp. nov., a high concentration Zn2+ tolerance bacterium.</title>
        <authorList>
            <person name="Cao Y."/>
        </authorList>
    </citation>
    <scope>NUCLEOTIDE SEQUENCE [LARGE SCALE GENOMIC DNA]</scope>
    <source>
        <strain evidence="6 7">KC 17139</strain>
    </source>
</reference>
<comment type="caution">
    <text evidence="6">The sequence shown here is derived from an EMBL/GenBank/DDBJ whole genome shotgun (WGS) entry which is preliminary data.</text>
</comment>
<protein>
    <submittedName>
        <fullName evidence="6">Hemolysin III family protein</fullName>
    </submittedName>
</protein>
<feature type="transmembrane region" description="Helical" evidence="5">
    <location>
        <begin position="104"/>
        <end position="124"/>
    </location>
</feature>
<dbReference type="PANTHER" id="PTHR20855">
    <property type="entry name" value="ADIPOR/PROGESTIN RECEPTOR-RELATED"/>
    <property type="match status" value="1"/>
</dbReference>
<feature type="transmembrane region" description="Helical" evidence="5">
    <location>
        <begin position="187"/>
        <end position="207"/>
    </location>
</feature>
<evidence type="ECO:0000256" key="3">
    <source>
        <dbReference type="ARBA" id="ARBA00022989"/>
    </source>
</evidence>
<feature type="transmembrane region" description="Helical" evidence="5">
    <location>
        <begin position="157"/>
        <end position="175"/>
    </location>
</feature>
<organism evidence="6 7">
    <name type="scientific">Siccirubricoccus soli</name>
    <dbReference type="NCBI Taxonomy" id="2899147"/>
    <lineage>
        <taxon>Bacteria</taxon>
        <taxon>Pseudomonadati</taxon>
        <taxon>Pseudomonadota</taxon>
        <taxon>Alphaproteobacteria</taxon>
        <taxon>Acetobacterales</taxon>
        <taxon>Roseomonadaceae</taxon>
        <taxon>Siccirubricoccus</taxon>
    </lineage>
</organism>
<feature type="transmembrane region" description="Helical" evidence="5">
    <location>
        <begin position="12"/>
        <end position="33"/>
    </location>
</feature>
<dbReference type="Pfam" id="PF03006">
    <property type="entry name" value="HlyIII"/>
    <property type="match status" value="1"/>
</dbReference>